<evidence type="ECO:0000256" key="1">
    <source>
        <dbReference type="SAM" id="SignalP"/>
    </source>
</evidence>
<organism evidence="3 4">
    <name type="scientific">Methylobacterium cerastii</name>
    <dbReference type="NCBI Taxonomy" id="932741"/>
    <lineage>
        <taxon>Bacteria</taxon>
        <taxon>Pseudomonadati</taxon>
        <taxon>Pseudomonadota</taxon>
        <taxon>Alphaproteobacteria</taxon>
        <taxon>Hyphomicrobiales</taxon>
        <taxon>Methylobacteriaceae</taxon>
        <taxon>Methylobacterium</taxon>
    </lineage>
</organism>
<feature type="domain" description="DUF4189" evidence="2">
    <location>
        <begin position="22"/>
        <end position="114"/>
    </location>
</feature>
<proteinExistence type="predicted"/>
<feature type="signal peptide" evidence="1">
    <location>
        <begin position="1"/>
        <end position="20"/>
    </location>
</feature>
<evidence type="ECO:0000313" key="4">
    <source>
        <dbReference type="Proteomes" id="UP001055117"/>
    </source>
</evidence>
<accession>A0ABQ4QHI8</accession>
<protein>
    <recommendedName>
        <fullName evidence="2">DUF4189 domain-containing protein</fullName>
    </recommendedName>
</protein>
<feature type="chain" id="PRO_5045554813" description="DUF4189 domain-containing protein" evidence="1">
    <location>
        <begin position="21"/>
        <end position="115"/>
    </location>
</feature>
<dbReference type="Proteomes" id="UP001055117">
    <property type="component" value="Unassembled WGS sequence"/>
</dbReference>
<keyword evidence="1" id="KW-0732">Signal</keyword>
<keyword evidence="4" id="KW-1185">Reference proteome</keyword>
<dbReference type="RefSeq" id="WP_147751422.1">
    <property type="nucleotide sequence ID" value="NZ_BPQG01000036.1"/>
</dbReference>
<dbReference type="InterPro" id="IPR025240">
    <property type="entry name" value="DUF4189"/>
</dbReference>
<dbReference type="Pfam" id="PF13827">
    <property type="entry name" value="DUF4189"/>
    <property type="match status" value="1"/>
</dbReference>
<evidence type="ECO:0000313" key="3">
    <source>
        <dbReference type="EMBL" id="GJD44715.1"/>
    </source>
</evidence>
<gene>
    <name evidence="3" type="ORF">AFCDBAGC_2582</name>
</gene>
<comment type="caution">
    <text evidence="3">The sequence shown here is derived from an EMBL/GenBank/DDBJ whole genome shotgun (WGS) entry which is preliminary data.</text>
</comment>
<reference evidence="3 4" key="1">
    <citation type="journal article" date="2021" name="Front. Microbiol.">
        <title>Comprehensive Comparative Genomics and Phenotyping of Methylobacterium Species.</title>
        <authorList>
            <person name="Alessa O."/>
            <person name="Ogura Y."/>
            <person name="Fujitani Y."/>
            <person name="Takami H."/>
            <person name="Hayashi T."/>
            <person name="Sahin N."/>
            <person name="Tani A."/>
        </authorList>
    </citation>
    <scope>NUCLEOTIDE SEQUENCE [LARGE SCALE GENOMIC DNA]</scope>
    <source>
        <strain evidence="3 4">DSM 23679</strain>
    </source>
</reference>
<name>A0ABQ4QHI8_9HYPH</name>
<dbReference type="EMBL" id="BPQG01000036">
    <property type="protein sequence ID" value="GJD44715.1"/>
    <property type="molecule type" value="Genomic_DNA"/>
</dbReference>
<sequence length="115" mass="11937">MKTLMSALLLALLATAPAAAAGAFAVDTEEGQKAGDEGYGIGWGDSREAAGAAAMRQCAKMGNDNCKVVARFDSCGAYVSNRTTYGVGWGRTEAAAKEMAFDKCPNCKLVLSECE</sequence>
<evidence type="ECO:0000259" key="2">
    <source>
        <dbReference type="Pfam" id="PF13827"/>
    </source>
</evidence>